<keyword evidence="7 10" id="KW-0546">Nucleotide metabolism</keyword>
<dbReference type="Pfam" id="PF01725">
    <property type="entry name" value="Ham1p_like"/>
    <property type="match status" value="1"/>
</dbReference>
<evidence type="ECO:0000256" key="10">
    <source>
        <dbReference type="HAMAP-Rule" id="MF_01405"/>
    </source>
</evidence>
<dbReference type="NCBIfam" id="TIGR00042">
    <property type="entry name" value="RdgB/HAM1 family non-canonical purine NTP pyrophosphatase"/>
    <property type="match status" value="1"/>
</dbReference>
<proteinExistence type="inferred from homology"/>
<reference evidence="12" key="2">
    <citation type="submission" date="2021-04" db="EMBL/GenBank/DDBJ databases">
        <authorList>
            <person name="Gilroy R."/>
        </authorList>
    </citation>
    <scope>NUCLEOTIDE SEQUENCE</scope>
    <source>
        <strain evidence="12">CHK171-505</strain>
    </source>
</reference>
<dbReference type="PANTHER" id="PTHR11067:SF9">
    <property type="entry name" value="INOSINE TRIPHOSPHATE PYROPHOSPHATASE"/>
    <property type="match status" value="1"/>
</dbReference>
<dbReference type="SUPFAM" id="SSF52972">
    <property type="entry name" value="ITPase-like"/>
    <property type="match status" value="1"/>
</dbReference>
<evidence type="ECO:0000313" key="13">
    <source>
        <dbReference type="Proteomes" id="UP000886856"/>
    </source>
</evidence>
<dbReference type="GO" id="GO:0046872">
    <property type="term" value="F:metal ion binding"/>
    <property type="evidence" value="ECO:0007669"/>
    <property type="project" value="UniProtKB-KW"/>
</dbReference>
<feature type="binding site" evidence="10">
    <location>
        <begin position="184"/>
        <end position="185"/>
    </location>
    <ligand>
        <name>substrate</name>
    </ligand>
</feature>
<comment type="subunit">
    <text evidence="2 10">Homodimer.</text>
</comment>
<dbReference type="InterPro" id="IPR002637">
    <property type="entry name" value="RdgB/HAM1"/>
</dbReference>
<feature type="binding site" evidence="10">
    <location>
        <position position="74"/>
    </location>
    <ligand>
        <name>substrate</name>
    </ligand>
</feature>
<evidence type="ECO:0000256" key="6">
    <source>
        <dbReference type="ARBA" id="ARBA00022842"/>
    </source>
</evidence>
<feature type="binding site" evidence="10">
    <location>
        <begin position="156"/>
        <end position="159"/>
    </location>
    <ligand>
        <name>substrate</name>
    </ligand>
</feature>
<sequence length="201" mass="22345">MSEQKTIIIATKNEGKAKEFKQMLEPKGYYIKTLLDYPEIEDVKETGYTFEDNARLKAETISELLQTAVLADDSGLCIDALDGAPGVFSARFSGEEKNDARNNAKVLAMLGEMTDVDRSAYFHCTLVLSKPGKESLVVEGKFQGEIAQFPQGDSGFGYDPIFFLPELGKSVAELSEDEKNTISHRALALKELDKQISEWFE</sequence>
<comment type="catalytic activity">
    <reaction evidence="8 10">
        <text>dITP + H2O = dIMP + diphosphate + H(+)</text>
        <dbReference type="Rhea" id="RHEA:28342"/>
        <dbReference type="ChEBI" id="CHEBI:15377"/>
        <dbReference type="ChEBI" id="CHEBI:15378"/>
        <dbReference type="ChEBI" id="CHEBI:33019"/>
        <dbReference type="ChEBI" id="CHEBI:61194"/>
        <dbReference type="ChEBI" id="CHEBI:61382"/>
        <dbReference type="EC" id="3.6.1.66"/>
    </reaction>
</comment>
<protein>
    <recommendedName>
        <fullName evidence="10">dITP/XTP pyrophosphatase</fullName>
        <ecNumber evidence="10">3.6.1.66</ecNumber>
    </recommendedName>
    <alternativeName>
        <fullName evidence="10">Non-canonical purine NTP pyrophosphatase</fullName>
    </alternativeName>
    <alternativeName>
        <fullName evidence="10">Non-standard purine NTP pyrophosphatase</fullName>
    </alternativeName>
    <alternativeName>
        <fullName evidence="10">Nucleoside-triphosphate diphosphatase</fullName>
    </alternativeName>
    <alternativeName>
        <fullName evidence="10">Nucleoside-triphosphate pyrophosphatase</fullName>
        <shortName evidence="10">NTPase</shortName>
    </alternativeName>
</protein>
<evidence type="ECO:0000256" key="8">
    <source>
        <dbReference type="ARBA" id="ARBA00051875"/>
    </source>
</evidence>
<dbReference type="GO" id="GO:0009117">
    <property type="term" value="P:nucleotide metabolic process"/>
    <property type="evidence" value="ECO:0007669"/>
    <property type="project" value="UniProtKB-KW"/>
</dbReference>
<feature type="binding site" evidence="10">
    <location>
        <position position="73"/>
    </location>
    <ligand>
        <name>Mg(2+)</name>
        <dbReference type="ChEBI" id="CHEBI:18420"/>
    </ligand>
</feature>
<dbReference type="GO" id="GO:0000166">
    <property type="term" value="F:nucleotide binding"/>
    <property type="evidence" value="ECO:0007669"/>
    <property type="project" value="UniProtKB-KW"/>
</dbReference>
<organism evidence="12 13">
    <name type="scientific">Candidatus Jeotgalibaca merdavium</name>
    <dbReference type="NCBI Taxonomy" id="2838627"/>
    <lineage>
        <taxon>Bacteria</taxon>
        <taxon>Bacillati</taxon>
        <taxon>Bacillota</taxon>
        <taxon>Bacilli</taxon>
        <taxon>Lactobacillales</taxon>
        <taxon>Carnobacteriaceae</taxon>
        <taxon>Jeotgalibaca</taxon>
    </lineage>
</organism>
<dbReference type="GO" id="GO:0009146">
    <property type="term" value="P:purine nucleoside triphosphate catabolic process"/>
    <property type="evidence" value="ECO:0007669"/>
    <property type="project" value="UniProtKB-UniRule"/>
</dbReference>
<dbReference type="GO" id="GO:0017111">
    <property type="term" value="F:ribonucleoside triphosphate phosphatase activity"/>
    <property type="evidence" value="ECO:0007669"/>
    <property type="project" value="InterPro"/>
</dbReference>
<dbReference type="Gene3D" id="3.90.950.10">
    <property type="match status" value="1"/>
</dbReference>
<keyword evidence="6 10" id="KW-0460">Magnesium</keyword>
<comment type="caution">
    <text evidence="10">Lacks conserved residue(s) required for the propagation of feature annotation.</text>
</comment>
<keyword evidence="5 10" id="KW-0378">Hydrolase</keyword>
<comment type="catalytic activity">
    <reaction evidence="10">
        <text>ITP + H2O = IMP + diphosphate + H(+)</text>
        <dbReference type="Rhea" id="RHEA:29399"/>
        <dbReference type="ChEBI" id="CHEBI:15377"/>
        <dbReference type="ChEBI" id="CHEBI:15378"/>
        <dbReference type="ChEBI" id="CHEBI:33019"/>
        <dbReference type="ChEBI" id="CHEBI:58053"/>
        <dbReference type="ChEBI" id="CHEBI:61402"/>
        <dbReference type="EC" id="3.6.1.66"/>
    </reaction>
</comment>
<feature type="active site" description="Proton acceptor" evidence="10">
    <location>
        <position position="73"/>
    </location>
</feature>
<dbReference type="PANTHER" id="PTHR11067">
    <property type="entry name" value="INOSINE TRIPHOSPHATE PYROPHOSPHATASE/HAM1 PROTEIN"/>
    <property type="match status" value="1"/>
</dbReference>
<keyword evidence="3 10" id="KW-0479">Metal-binding</keyword>
<dbReference type="NCBIfam" id="NF011397">
    <property type="entry name" value="PRK14822.1"/>
    <property type="match status" value="1"/>
</dbReference>
<evidence type="ECO:0000256" key="11">
    <source>
        <dbReference type="RuleBase" id="RU003781"/>
    </source>
</evidence>
<dbReference type="CDD" id="cd00515">
    <property type="entry name" value="HAM1"/>
    <property type="match status" value="1"/>
</dbReference>
<dbReference type="EMBL" id="DWYW01000028">
    <property type="protein sequence ID" value="HJA89438.1"/>
    <property type="molecule type" value="Genomic_DNA"/>
</dbReference>
<evidence type="ECO:0000256" key="5">
    <source>
        <dbReference type="ARBA" id="ARBA00022801"/>
    </source>
</evidence>
<dbReference type="FunFam" id="3.90.950.10:FF:000001">
    <property type="entry name" value="dITP/XTP pyrophosphatase"/>
    <property type="match status" value="1"/>
</dbReference>
<comment type="similarity">
    <text evidence="1 10 11">Belongs to the HAM1 NTPase family.</text>
</comment>
<dbReference type="AlphaFoldDB" id="A0A9D2I0A1"/>
<dbReference type="GO" id="GO:0036222">
    <property type="term" value="F:XTP diphosphatase activity"/>
    <property type="evidence" value="ECO:0007669"/>
    <property type="project" value="UniProtKB-UniRule"/>
</dbReference>
<evidence type="ECO:0000313" key="12">
    <source>
        <dbReference type="EMBL" id="HJA89438.1"/>
    </source>
</evidence>
<comment type="function">
    <text evidence="10">Pyrophosphatase that catalyzes the hydrolysis of nucleoside triphosphates to their monophosphate derivatives, with a high preference for the non-canonical purine nucleotides XTP (xanthosine triphosphate), dITP (deoxyinosine triphosphate) and ITP. Seems to function as a house-cleaning enzyme that removes non-canonical purine nucleotides from the nucleotide pool, thus preventing their incorporation into DNA/RNA and avoiding chromosomal lesions.</text>
</comment>
<name>A0A9D2I0A1_9LACT</name>
<reference evidence="12" key="1">
    <citation type="journal article" date="2021" name="PeerJ">
        <title>Extensive microbial diversity within the chicken gut microbiome revealed by metagenomics and culture.</title>
        <authorList>
            <person name="Gilroy R."/>
            <person name="Ravi A."/>
            <person name="Getino M."/>
            <person name="Pursley I."/>
            <person name="Horton D.L."/>
            <person name="Alikhan N.F."/>
            <person name="Baker D."/>
            <person name="Gharbi K."/>
            <person name="Hall N."/>
            <person name="Watson M."/>
            <person name="Adriaenssens E.M."/>
            <person name="Foster-Nyarko E."/>
            <person name="Jarju S."/>
            <person name="Secka A."/>
            <person name="Antonio M."/>
            <person name="Oren A."/>
            <person name="Chaudhuri R.R."/>
            <person name="La Ragione R."/>
            <person name="Hildebrand F."/>
            <person name="Pallen M.J."/>
        </authorList>
    </citation>
    <scope>NUCLEOTIDE SEQUENCE</scope>
    <source>
        <strain evidence="12">CHK171-505</strain>
    </source>
</reference>
<dbReference type="GO" id="GO:0035870">
    <property type="term" value="F:dITP diphosphatase activity"/>
    <property type="evidence" value="ECO:0007669"/>
    <property type="project" value="UniProtKB-UniRule"/>
</dbReference>
<keyword evidence="4 10" id="KW-0547">Nucleotide-binding</keyword>
<gene>
    <name evidence="12" type="ORF">H9948_01495</name>
</gene>
<evidence type="ECO:0000256" key="4">
    <source>
        <dbReference type="ARBA" id="ARBA00022741"/>
    </source>
</evidence>
<dbReference type="EC" id="3.6.1.66" evidence="10"/>
<comment type="caution">
    <text evidence="12">The sequence shown here is derived from an EMBL/GenBank/DDBJ whole genome shotgun (WGS) entry which is preliminary data.</text>
</comment>
<evidence type="ECO:0000256" key="2">
    <source>
        <dbReference type="ARBA" id="ARBA00011738"/>
    </source>
</evidence>
<feature type="binding site" evidence="10">
    <location>
        <begin position="11"/>
        <end position="16"/>
    </location>
    <ligand>
        <name>substrate</name>
    </ligand>
</feature>
<feature type="binding site" evidence="10">
    <location>
        <position position="179"/>
    </location>
    <ligand>
        <name>substrate</name>
    </ligand>
</feature>
<dbReference type="HAMAP" id="MF_01405">
    <property type="entry name" value="Non_canon_purine_NTPase"/>
    <property type="match status" value="1"/>
</dbReference>
<dbReference type="Proteomes" id="UP000886856">
    <property type="component" value="Unassembled WGS sequence"/>
</dbReference>
<comment type="cofactor">
    <cofactor evidence="10">
        <name>Mg(2+)</name>
        <dbReference type="ChEBI" id="CHEBI:18420"/>
    </cofactor>
    <text evidence="10">Binds 1 Mg(2+) ion per subunit.</text>
</comment>
<evidence type="ECO:0000256" key="9">
    <source>
        <dbReference type="ARBA" id="ARBA00052017"/>
    </source>
</evidence>
<dbReference type="GO" id="GO:0036220">
    <property type="term" value="F:ITP diphosphatase activity"/>
    <property type="evidence" value="ECO:0007669"/>
    <property type="project" value="UniProtKB-UniRule"/>
</dbReference>
<dbReference type="GO" id="GO:0005829">
    <property type="term" value="C:cytosol"/>
    <property type="evidence" value="ECO:0007669"/>
    <property type="project" value="TreeGrafter"/>
</dbReference>
<evidence type="ECO:0000256" key="3">
    <source>
        <dbReference type="ARBA" id="ARBA00022723"/>
    </source>
</evidence>
<dbReference type="InterPro" id="IPR020922">
    <property type="entry name" value="dITP/XTP_pyrophosphatase"/>
</dbReference>
<evidence type="ECO:0000256" key="7">
    <source>
        <dbReference type="ARBA" id="ARBA00023080"/>
    </source>
</evidence>
<comment type="catalytic activity">
    <reaction evidence="9 10">
        <text>XTP + H2O = XMP + diphosphate + H(+)</text>
        <dbReference type="Rhea" id="RHEA:28610"/>
        <dbReference type="ChEBI" id="CHEBI:15377"/>
        <dbReference type="ChEBI" id="CHEBI:15378"/>
        <dbReference type="ChEBI" id="CHEBI:33019"/>
        <dbReference type="ChEBI" id="CHEBI:57464"/>
        <dbReference type="ChEBI" id="CHEBI:61314"/>
        <dbReference type="EC" id="3.6.1.66"/>
    </reaction>
</comment>
<accession>A0A9D2I0A1</accession>
<dbReference type="InterPro" id="IPR029001">
    <property type="entry name" value="ITPase-like_fam"/>
</dbReference>
<evidence type="ECO:0000256" key="1">
    <source>
        <dbReference type="ARBA" id="ARBA00008023"/>
    </source>
</evidence>